<name>M2TKA9_9SPHN</name>
<reference evidence="1 2" key="1">
    <citation type="journal article" date="2013" name="Genome Announc.">
        <title>Draft Genome Sequence of Strain JLT2015T, Belonging to the Family Sphingomonadaceae of the Alphaproteobacteria.</title>
        <authorList>
            <person name="Tang K."/>
            <person name="Liu K."/>
            <person name="Li S."/>
            <person name="Jiao N."/>
        </authorList>
    </citation>
    <scope>NUCLEOTIDE SEQUENCE [LARGE SCALE GENOMIC DNA]</scope>
    <source>
        <strain evidence="1 2">JLT2015</strain>
    </source>
</reference>
<dbReference type="Gene3D" id="3.40.50.1000">
    <property type="entry name" value="HAD superfamily/HAD-like"/>
    <property type="match status" value="1"/>
</dbReference>
<dbReference type="NCBIfam" id="TIGR01549">
    <property type="entry name" value="HAD-SF-IA-v1"/>
    <property type="match status" value="1"/>
</dbReference>
<evidence type="ECO:0000313" key="1">
    <source>
        <dbReference type="EMBL" id="EMD82121.1"/>
    </source>
</evidence>
<sequence>MSIRLAIFDCDGTLMDSQANIVAAMDACFDMNRLPPPAANATRRIVGLSLPEAMAQLVPEAEAALHDKMAEDYKTCFKRMRAEAALAHEPLYEGVLETLVRLEEAGWLLGIATGKSDRGLELALDYHGLGGRFMTLQTADRHPSKPHPAMVLQALRDAGAEAEGALMIGDTIFDMAMGQNAGVRSLGVAWGYHAPEELTEAGAVAVLDDYSALGDYILTS</sequence>
<dbReference type="PATRIC" id="fig|1234595.3.peg.2409"/>
<dbReference type="SFLD" id="SFLDG01135">
    <property type="entry name" value="C1.5.6:_HAD__Beta-PGM__Phospha"/>
    <property type="match status" value="1"/>
</dbReference>
<dbReference type="InterPro" id="IPR023198">
    <property type="entry name" value="PGP-like_dom2"/>
</dbReference>
<dbReference type="Gene3D" id="1.10.150.240">
    <property type="entry name" value="Putative phosphatase, domain 2"/>
    <property type="match status" value="1"/>
</dbReference>
<dbReference type="InterPro" id="IPR006439">
    <property type="entry name" value="HAD-SF_hydro_IA"/>
</dbReference>
<dbReference type="SUPFAM" id="SSF56784">
    <property type="entry name" value="HAD-like"/>
    <property type="match status" value="1"/>
</dbReference>
<dbReference type="GO" id="GO:0005829">
    <property type="term" value="C:cytosol"/>
    <property type="evidence" value="ECO:0007669"/>
    <property type="project" value="TreeGrafter"/>
</dbReference>
<dbReference type="PANTHER" id="PTHR43434">
    <property type="entry name" value="PHOSPHOGLYCOLATE PHOSPHATASE"/>
    <property type="match status" value="1"/>
</dbReference>
<dbReference type="AlphaFoldDB" id="M2TKA9"/>
<dbReference type="Pfam" id="PF13419">
    <property type="entry name" value="HAD_2"/>
    <property type="match status" value="1"/>
</dbReference>
<dbReference type="InterPro" id="IPR036412">
    <property type="entry name" value="HAD-like_sf"/>
</dbReference>
<dbReference type="RefSeq" id="WP_008603233.1">
    <property type="nucleotide sequence ID" value="NZ_AMRV01000009.1"/>
</dbReference>
<gene>
    <name evidence="1" type="ORF">C725_2407</name>
</gene>
<protein>
    <submittedName>
        <fullName evidence="1">Phosphoglycolate phosphatase, clustered with ribosomal large subunit pseudouridine synthase C</fullName>
    </submittedName>
</protein>
<evidence type="ECO:0000313" key="2">
    <source>
        <dbReference type="Proteomes" id="UP000011717"/>
    </source>
</evidence>
<dbReference type="PANTHER" id="PTHR43434:SF24">
    <property type="entry name" value="HYDROLASE-RELATED"/>
    <property type="match status" value="1"/>
</dbReference>
<dbReference type="SFLD" id="SFLDS00003">
    <property type="entry name" value="Haloacid_Dehalogenase"/>
    <property type="match status" value="1"/>
</dbReference>
<comment type="caution">
    <text evidence="1">The sequence shown here is derived from an EMBL/GenBank/DDBJ whole genome shotgun (WGS) entry which is preliminary data.</text>
</comment>
<organism evidence="1 2">
    <name type="scientific">Pacificimonas flava</name>
    <dbReference type="NCBI Taxonomy" id="1234595"/>
    <lineage>
        <taxon>Bacteria</taxon>
        <taxon>Pseudomonadati</taxon>
        <taxon>Pseudomonadota</taxon>
        <taxon>Alphaproteobacteria</taxon>
        <taxon>Sphingomonadales</taxon>
        <taxon>Sphingosinicellaceae</taxon>
        <taxon>Pacificimonas</taxon>
    </lineage>
</organism>
<dbReference type="InterPro" id="IPR041492">
    <property type="entry name" value="HAD_2"/>
</dbReference>
<keyword evidence="2" id="KW-1185">Reference proteome</keyword>
<dbReference type="SFLD" id="SFLDG01129">
    <property type="entry name" value="C1.5:_HAD__Beta-PGM__Phosphata"/>
    <property type="match status" value="1"/>
</dbReference>
<dbReference type="GO" id="GO:0006281">
    <property type="term" value="P:DNA repair"/>
    <property type="evidence" value="ECO:0007669"/>
    <property type="project" value="TreeGrafter"/>
</dbReference>
<dbReference type="InterPro" id="IPR023214">
    <property type="entry name" value="HAD_sf"/>
</dbReference>
<dbReference type="Proteomes" id="UP000011717">
    <property type="component" value="Unassembled WGS sequence"/>
</dbReference>
<proteinExistence type="predicted"/>
<accession>M2TKA9</accession>
<dbReference type="GO" id="GO:0008967">
    <property type="term" value="F:phosphoglycolate phosphatase activity"/>
    <property type="evidence" value="ECO:0007669"/>
    <property type="project" value="TreeGrafter"/>
</dbReference>
<dbReference type="EMBL" id="AMRV01000009">
    <property type="protein sequence ID" value="EMD82121.1"/>
    <property type="molecule type" value="Genomic_DNA"/>
</dbReference>
<dbReference type="InterPro" id="IPR050155">
    <property type="entry name" value="HAD-like_hydrolase_sf"/>
</dbReference>
<dbReference type="OrthoDB" id="9793014at2"/>